<sequence>MSRLKRIRFSIRTLLLLAVVTAVGIVLYQRHARIYGTVKRFESLGGTVRYRASFLDGFHAWTGHFWATPIEVQLSHSRIRRGGLVGIEHLESLERLYLNRTGIAVDDVAELAKCKRLKRLSLWGNHNITSGAIDHLTTCPMLEALDVHDTRIAPSTLGRLGDLPHLSRLVFSTEFYHEESRRMSGSVMRQLAPIDQLQPVGSCFLWDFDADEIQMFCQTDTSRMDKLLLRQCELTAQACRAISLLRARELDLQLCDLDDRRLQRIDPTRFGRIDIANRKGTERPDITLDGITAWLPTGLRTVGLYDGYVEFIDEPSTRWKYRLTIPSQPLRQGLLHQWIDMGLNTLDLNVEDNLAHDLEIVAAINPPIDLQIRNHLFVWPFLSRMDQLQGLTLYNDVPTPIRFVDGLSLRSLSLYGRFYPNKGTFQQIAKLQQLSWLQIRNRNLVTLEDVQPLGDLQHLTTVRISKLTPEAEAYLDRVCAENETGVSDSVPSRSD</sequence>
<dbReference type="SUPFAM" id="SSF52047">
    <property type="entry name" value="RNI-like"/>
    <property type="match status" value="1"/>
</dbReference>
<dbReference type="OrthoDB" id="272105at2"/>
<dbReference type="AlphaFoldDB" id="A0A518HRY9"/>
<evidence type="ECO:0000313" key="2">
    <source>
        <dbReference type="Proteomes" id="UP000319004"/>
    </source>
</evidence>
<dbReference type="EMBL" id="CP037423">
    <property type="protein sequence ID" value="QDV43615.1"/>
    <property type="molecule type" value="Genomic_DNA"/>
</dbReference>
<reference evidence="1 2" key="1">
    <citation type="submission" date="2019-03" db="EMBL/GenBank/DDBJ databases">
        <title>Deep-cultivation of Planctomycetes and their phenomic and genomic characterization uncovers novel biology.</title>
        <authorList>
            <person name="Wiegand S."/>
            <person name="Jogler M."/>
            <person name="Boedeker C."/>
            <person name="Pinto D."/>
            <person name="Vollmers J."/>
            <person name="Rivas-Marin E."/>
            <person name="Kohn T."/>
            <person name="Peeters S.H."/>
            <person name="Heuer A."/>
            <person name="Rast P."/>
            <person name="Oberbeckmann S."/>
            <person name="Bunk B."/>
            <person name="Jeske O."/>
            <person name="Meyerdierks A."/>
            <person name="Storesund J.E."/>
            <person name="Kallscheuer N."/>
            <person name="Luecker S."/>
            <person name="Lage O.M."/>
            <person name="Pohl T."/>
            <person name="Merkel B.J."/>
            <person name="Hornburger P."/>
            <person name="Mueller R.-W."/>
            <person name="Bruemmer F."/>
            <person name="Labrenz M."/>
            <person name="Spormann A.M."/>
            <person name="Op den Camp H."/>
            <person name="Overmann J."/>
            <person name="Amann R."/>
            <person name="Jetten M.S.M."/>
            <person name="Mascher T."/>
            <person name="Medema M.H."/>
            <person name="Devos D.P."/>
            <person name="Kaster A.-K."/>
            <person name="Ovreas L."/>
            <person name="Rohde M."/>
            <person name="Galperin M.Y."/>
            <person name="Jogler C."/>
        </authorList>
    </citation>
    <scope>NUCLEOTIDE SEQUENCE [LARGE SCALE GENOMIC DNA]</scope>
    <source>
        <strain evidence="1 2">Enr13</strain>
    </source>
</reference>
<name>A0A518HRY9_9BACT</name>
<evidence type="ECO:0000313" key="1">
    <source>
        <dbReference type="EMBL" id="QDV43615.1"/>
    </source>
</evidence>
<dbReference type="RefSeq" id="WP_145387865.1">
    <property type="nucleotide sequence ID" value="NZ_CP037423.1"/>
</dbReference>
<dbReference type="Proteomes" id="UP000319004">
    <property type="component" value="Chromosome"/>
</dbReference>
<dbReference type="Gene3D" id="3.80.10.10">
    <property type="entry name" value="Ribonuclease Inhibitor"/>
    <property type="match status" value="1"/>
</dbReference>
<proteinExistence type="predicted"/>
<protein>
    <submittedName>
        <fullName evidence="1">Leucine Rich repeats (2 copies)</fullName>
    </submittedName>
</protein>
<dbReference type="InterPro" id="IPR032675">
    <property type="entry name" value="LRR_dom_sf"/>
</dbReference>
<gene>
    <name evidence="1" type="ORF">Enr13x_34720</name>
</gene>
<dbReference type="KEGG" id="snep:Enr13x_34720"/>
<keyword evidence="2" id="KW-1185">Reference proteome</keyword>
<accession>A0A518HRY9</accession>
<organism evidence="1 2">
    <name type="scientific">Stieleria neptunia</name>
    <dbReference type="NCBI Taxonomy" id="2527979"/>
    <lineage>
        <taxon>Bacteria</taxon>
        <taxon>Pseudomonadati</taxon>
        <taxon>Planctomycetota</taxon>
        <taxon>Planctomycetia</taxon>
        <taxon>Pirellulales</taxon>
        <taxon>Pirellulaceae</taxon>
        <taxon>Stieleria</taxon>
    </lineage>
</organism>